<evidence type="ECO:0008006" key="3">
    <source>
        <dbReference type="Google" id="ProtNLM"/>
    </source>
</evidence>
<proteinExistence type="predicted"/>
<protein>
    <recommendedName>
        <fullName evidence="3">TerB family tellurite resistance protein</fullName>
    </recommendedName>
</protein>
<reference evidence="2" key="1">
    <citation type="submission" date="2017-02" db="EMBL/GenBank/DDBJ databases">
        <authorList>
            <person name="Varghese N."/>
            <person name="Submissions S."/>
        </authorList>
    </citation>
    <scope>NUCLEOTIDE SEQUENCE [LARGE SCALE GENOMIC DNA]</scope>
    <source>
        <strain evidence="2">DSM 22270</strain>
    </source>
</reference>
<sequence>MASSDQVMKITMILTIFWLSAGAVHAQKFKEWFRQKKTQKQYLIEQIAQYRVYLELLEKGYKITKQGLQTVHDIKNGEFKLHKNYMDSLRIVGTQVSSYKKIKLIEVLYAEIKAVTATSEHRLSGSGYLNGQELGYARSVYSRLLVDCQQITDALKDVTRDGPLSMSDNQRFRRIDLLLDQMESNYSFAIAFSSEAMVLAASRVREADDIKTRRAITDAH</sequence>
<evidence type="ECO:0000313" key="1">
    <source>
        <dbReference type="EMBL" id="SKC18639.1"/>
    </source>
</evidence>
<dbReference type="Proteomes" id="UP000190897">
    <property type="component" value="Unassembled WGS sequence"/>
</dbReference>
<accession>A0A1T5HDH8</accession>
<organism evidence="1 2">
    <name type="scientific">Dyadobacter psychrophilus</name>
    <dbReference type="NCBI Taxonomy" id="651661"/>
    <lineage>
        <taxon>Bacteria</taxon>
        <taxon>Pseudomonadati</taxon>
        <taxon>Bacteroidota</taxon>
        <taxon>Cytophagia</taxon>
        <taxon>Cytophagales</taxon>
        <taxon>Spirosomataceae</taxon>
        <taxon>Dyadobacter</taxon>
    </lineage>
</organism>
<gene>
    <name evidence="1" type="ORF">SAMN05660293_05346</name>
</gene>
<keyword evidence="2" id="KW-1185">Reference proteome</keyword>
<name>A0A1T5HDH8_9BACT</name>
<evidence type="ECO:0000313" key="2">
    <source>
        <dbReference type="Proteomes" id="UP000190897"/>
    </source>
</evidence>
<dbReference type="AlphaFoldDB" id="A0A1T5HDH8"/>
<dbReference type="EMBL" id="FUZA01000011">
    <property type="protein sequence ID" value="SKC18639.1"/>
    <property type="molecule type" value="Genomic_DNA"/>
</dbReference>
<dbReference type="STRING" id="651661.SAMN05660293_05346"/>